<protein>
    <recommendedName>
        <fullName evidence="4">Carboxylesterase type B domain-containing protein</fullName>
    </recommendedName>
</protein>
<dbReference type="PANTHER" id="PTHR11559">
    <property type="entry name" value="CARBOXYLESTERASE"/>
    <property type="match status" value="1"/>
</dbReference>
<dbReference type="SUPFAM" id="SSF53474">
    <property type="entry name" value="alpha/beta-Hydrolases"/>
    <property type="match status" value="2"/>
</dbReference>
<dbReference type="AlphaFoldDB" id="A0A284RPS0"/>
<keyword evidence="6" id="KW-1185">Reference proteome</keyword>
<accession>A0A284RPS0</accession>
<dbReference type="STRING" id="47428.A0A284RPS0"/>
<feature type="domain" description="Carboxylesterase type B" evidence="4">
    <location>
        <begin position="18"/>
        <end position="533"/>
    </location>
</feature>
<dbReference type="InterPro" id="IPR019819">
    <property type="entry name" value="Carboxylesterase_B_CS"/>
</dbReference>
<evidence type="ECO:0000313" key="6">
    <source>
        <dbReference type="Proteomes" id="UP000219338"/>
    </source>
</evidence>
<gene>
    <name evidence="5" type="ORF">ARMOST_14143</name>
</gene>
<dbReference type="OMA" id="FWESINA"/>
<keyword evidence="2" id="KW-0378">Hydrolase</keyword>
<dbReference type="EMBL" id="FUEG01000012">
    <property type="protein sequence ID" value="SJL10749.1"/>
    <property type="molecule type" value="Genomic_DNA"/>
</dbReference>
<feature type="chain" id="PRO_5013261564" description="Carboxylesterase type B domain-containing protein" evidence="3">
    <location>
        <begin position="17"/>
        <end position="971"/>
    </location>
</feature>
<evidence type="ECO:0000256" key="3">
    <source>
        <dbReference type="SAM" id="SignalP"/>
    </source>
</evidence>
<dbReference type="InterPro" id="IPR029058">
    <property type="entry name" value="AB_hydrolase_fold"/>
</dbReference>
<comment type="similarity">
    <text evidence="1">Belongs to the type-B carboxylesterase/lipase family.</text>
</comment>
<dbReference type="InterPro" id="IPR002018">
    <property type="entry name" value="CarbesteraseB"/>
</dbReference>
<organism evidence="5 6">
    <name type="scientific">Armillaria ostoyae</name>
    <name type="common">Armillaria root rot fungus</name>
    <dbReference type="NCBI Taxonomy" id="47428"/>
    <lineage>
        <taxon>Eukaryota</taxon>
        <taxon>Fungi</taxon>
        <taxon>Dikarya</taxon>
        <taxon>Basidiomycota</taxon>
        <taxon>Agaricomycotina</taxon>
        <taxon>Agaricomycetes</taxon>
        <taxon>Agaricomycetidae</taxon>
        <taxon>Agaricales</taxon>
        <taxon>Marasmiineae</taxon>
        <taxon>Physalacriaceae</taxon>
        <taxon>Armillaria</taxon>
    </lineage>
</organism>
<dbReference type="InterPro" id="IPR050309">
    <property type="entry name" value="Type-B_Carboxylest/Lipase"/>
</dbReference>
<name>A0A284RPS0_ARMOS</name>
<proteinExistence type="inferred from homology"/>
<sequence>MLIVISVLCYALFAVAAPEVQLGKTKLIGRDVTGLQQDFFGGIPFAEPPLGALRLQRPVLKTDIDADEFDARNFGLPCLQQNLDTDEMSEDCLTINVFRPKGASSEDPLPVMFWTYGGGFSAGGSSSFNGSNIVAQSVTRGTPIIYVNYNYRLGPLGFPQGQEADNRGQLNLGVRDVLTALEWVQQNIGLFGGDKTKVTIFGESAGAMLTNMVLLNASISNFARAAISESGSASSPVIYNASTREINWEYFVAGTPGCESVAGTQNTFDCLQAANSSAIYQGFVEAYELAIEDVAFYPVLDGPSGAILPDLPTRLWVKGQFATIPFISGTNLDEGTLGLSTTTNFTDENIKNYIQTTYSAFPPYLSDTILDRLLELYPDDPSLGSPYGTGNETFGLPVGWKRVASMTGDLTFDAQRRTWTQTAAQAGVKAYGYQFTQNSSMGSAELGIHHAAEIDFVYGQLNSSSEPASSILLSEMMVDYWVSFATSLDPNDGLGTSRPFWPQYTPENEVLLQLNGDNTTVIPDDYRKEAIEFLWDNADAFHRTYGGGFFAGASSSFNGSNLVAQSVTRGTPIIYVNHNYRIGPLGFPQGQEANDRGQLNLGVRDQLAALEWVQENIGLFGGDKTKVTIFGESAGAMLTNLLFLNASVSNLARAAIFESGSVSSPVTYNASTRESAWQNFVAGTPGCESVAGMQNTFDCLQAANSSAIYEGFVEAYALAIEGFPFDPALDGPSGLLPDLPSRLWEKGEFATLPFISGTNLDEGTRFLPTNRSYTDEDIKDYMAATYSPFPPTIPDAILERLLELYPDDPSLGSPYGTENEMFGLPSGFKRVAAMGGDVTFDAQRRIWTQTAVQAGVKAYGYQFTQNSSLYLSEWGVPHGSEIPFIYGTLNSSAESESSILLGEMMVDYWVSFATSLDPNDGLGTSRPFWPQYTPENEVLLQLHGDNTTVIPDDYRKEQIDFIKDNAEVFSR</sequence>
<evidence type="ECO:0000259" key="4">
    <source>
        <dbReference type="Pfam" id="PF00135"/>
    </source>
</evidence>
<dbReference type="OrthoDB" id="408631at2759"/>
<evidence type="ECO:0000256" key="1">
    <source>
        <dbReference type="ARBA" id="ARBA00005964"/>
    </source>
</evidence>
<evidence type="ECO:0000313" key="5">
    <source>
        <dbReference type="EMBL" id="SJL10749.1"/>
    </source>
</evidence>
<reference evidence="6" key="1">
    <citation type="journal article" date="2017" name="Nat. Ecol. Evol.">
        <title>Genome expansion and lineage-specific genetic innovations in the forest pathogenic fungi Armillaria.</title>
        <authorList>
            <person name="Sipos G."/>
            <person name="Prasanna A.N."/>
            <person name="Walter M.C."/>
            <person name="O'Connor E."/>
            <person name="Balint B."/>
            <person name="Krizsan K."/>
            <person name="Kiss B."/>
            <person name="Hess J."/>
            <person name="Varga T."/>
            <person name="Slot J."/>
            <person name="Riley R."/>
            <person name="Boka B."/>
            <person name="Rigling D."/>
            <person name="Barry K."/>
            <person name="Lee J."/>
            <person name="Mihaltcheva S."/>
            <person name="LaButti K."/>
            <person name="Lipzen A."/>
            <person name="Waldron R."/>
            <person name="Moloney N.M."/>
            <person name="Sperisen C."/>
            <person name="Kredics L."/>
            <person name="Vagvoelgyi C."/>
            <person name="Patrignani A."/>
            <person name="Fitzpatrick D."/>
            <person name="Nagy I."/>
            <person name="Doyle S."/>
            <person name="Anderson J.B."/>
            <person name="Grigoriev I.V."/>
            <person name="Gueldener U."/>
            <person name="Muensterkoetter M."/>
            <person name="Nagy L.G."/>
        </authorList>
    </citation>
    <scope>NUCLEOTIDE SEQUENCE [LARGE SCALE GENOMIC DNA]</scope>
    <source>
        <strain evidence="6">C18/9</strain>
    </source>
</reference>
<dbReference type="InterPro" id="IPR019826">
    <property type="entry name" value="Carboxylesterase_B_AS"/>
</dbReference>
<feature type="signal peptide" evidence="3">
    <location>
        <begin position="1"/>
        <end position="16"/>
    </location>
</feature>
<keyword evidence="3" id="KW-0732">Signal</keyword>
<dbReference type="PROSITE" id="PS00941">
    <property type="entry name" value="CARBOXYLESTERASE_B_2"/>
    <property type="match status" value="1"/>
</dbReference>
<evidence type="ECO:0000256" key="2">
    <source>
        <dbReference type="ARBA" id="ARBA00022801"/>
    </source>
</evidence>
<dbReference type="Pfam" id="PF00135">
    <property type="entry name" value="COesterase"/>
    <property type="match status" value="2"/>
</dbReference>
<feature type="domain" description="Carboxylesterase type B" evidence="4">
    <location>
        <begin position="545"/>
        <end position="961"/>
    </location>
</feature>
<dbReference type="Proteomes" id="UP000219338">
    <property type="component" value="Unassembled WGS sequence"/>
</dbReference>
<dbReference type="Gene3D" id="3.40.50.1820">
    <property type="entry name" value="alpha/beta hydrolase"/>
    <property type="match status" value="2"/>
</dbReference>
<dbReference type="GO" id="GO:0016787">
    <property type="term" value="F:hydrolase activity"/>
    <property type="evidence" value="ECO:0007669"/>
    <property type="project" value="UniProtKB-KW"/>
</dbReference>
<dbReference type="PROSITE" id="PS00122">
    <property type="entry name" value="CARBOXYLESTERASE_B_1"/>
    <property type="match status" value="2"/>
</dbReference>